<evidence type="ECO:0000259" key="3">
    <source>
        <dbReference type="PROSITE" id="PS50137"/>
    </source>
</evidence>
<dbReference type="InterPro" id="IPR014720">
    <property type="entry name" value="dsRBD_dom"/>
</dbReference>
<dbReference type="GO" id="GO:0003723">
    <property type="term" value="F:RNA binding"/>
    <property type="evidence" value="ECO:0007669"/>
    <property type="project" value="UniProtKB-UniRule"/>
</dbReference>
<evidence type="ECO:0000313" key="4">
    <source>
        <dbReference type="Ensembl" id="ENSPMGP00000025463.1"/>
    </source>
</evidence>
<evidence type="ECO:0000256" key="1">
    <source>
        <dbReference type="PROSITE-ProRule" id="PRU00266"/>
    </source>
</evidence>
<keyword evidence="1" id="KW-0694">RNA-binding</keyword>
<accession>A0A3B4B7J1</accession>
<reference evidence="4" key="1">
    <citation type="submission" date="2025-08" db="UniProtKB">
        <authorList>
            <consortium name="Ensembl"/>
        </authorList>
    </citation>
    <scope>IDENTIFICATION</scope>
</reference>
<name>A0A3B4B7J1_9GOBI</name>
<feature type="compositionally biased region" description="Polar residues" evidence="2">
    <location>
        <begin position="79"/>
        <end position="89"/>
    </location>
</feature>
<evidence type="ECO:0000313" key="5">
    <source>
        <dbReference type="Proteomes" id="UP000261520"/>
    </source>
</evidence>
<dbReference type="CDD" id="cd00048">
    <property type="entry name" value="DSRM_SF"/>
    <property type="match status" value="1"/>
</dbReference>
<dbReference type="SMART" id="SM00358">
    <property type="entry name" value="DSRM"/>
    <property type="match status" value="1"/>
</dbReference>
<dbReference type="AlphaFoldDB" id="A0A3B4B7J1"/>
<dbReference type="PROSITE" id="PS50137">
    <property type="entry name" value="DS_RBD"/>
    <property type="match status" value="1"/>
</dbReference>
<evidence type="ECO:0000256" key="2">
    <source>
        <dbReference type="SAM" id="MobiDB-lite"/>
    </source>
</evidence>
<dbReference type="Proteomes" id="UP000261520">
    <property type="component" value="Unplaced"/>
</dbReference>
<proteinExistence type="predicted"/>
<protein>
    <recommendedName>
        <fullName evidence="3">DRBM domain-containing protein</fullName>
    </recommendedName>
</protein>
<sequence>RRNLPKRVQKNPLHRRQKGQRYPCTRLSELLMARKNPPAQYRLLEGTVAGDQWVFSMEVTVGQCTAVGKGGSKKEARSRANSSIDTSVHSPPLKGPYYSIF</sequence>
<dbReference type="Pfam" id="PF00035">
    <property type="entry name" value="dsrm"/>
    <property type="match status" value="1"/>
</dbReference>
<organism evidence="4 5">
    <name type="scientific">Periophthalmus magnuspinnatus</name>
    <dbReference type="NCBI Taxonomy" id="409849"/>
    <lineage>
        <taxon>Eukaryota</taxon>
        <taxon>Metazoa</taxon>
        <taxon>Chordata</taxon>
        <taxon>Craniata</taxon>
        <taxon>Vertebrata</taxon>
        <taxon>Euteleostomi</taxon>
        <taxon>Actinopterygii</taxon>
        <taxon>Neopterygii</taxon>
        <taxon>Teleostei</taxon>
        <taxon>Neoteleostei</taxon>
        <taxon>Acanthomorphata</taxon>
        <taxon>Gobiaria</taxon>
        <taxon>Gobiiformes</taxon>
        <taxon>Gobioidei</taxon>
        <taxon>Gobiidae</taxon>
        <taxon>Oxudercinae</taxon>
        <taxon>Periophthalmus</taxon>
    </lineage>
</organism>
<reference evidence="4" key="2">
    <citation type="submission" date="2025-09" db="UniProtKB">
        <authorList>
            <consortium name="Ensembl"/>
        </authorList>
    </citation>
    <scope>IDENTIFICATION</scope>
</reference>
<dbReference type="Ensembl" id="ENSPMGT00000027116.1">
    <property type="protein sequence ID" value="ENSPMGP00000025463.1"/>
    <property type="gene ID" value="ENSPMGG00000020545.1"/>
</dbReference>
<feature type="region of interest" description="Disordered" evidence="2">
    <location>
        <begin position="1"/>
        <end position="21"/>
    </location>
</feature>
<feature type="domain" description="DRBM" evidence="3">
    <location>
        <begin position="22"/>
        <end position="80"/>
    </location>
</feature>
<feature type="compositionally biased region" description="Basic residues" evidence="2">
    <location>
        <begin position="1"/>
        <end position="19"/>
    </location>
</feature>
<dbReference type="SUPFAM" id="SSF54768">
    <property type="entry name" value="dsRNA-binding domain-like"/>
    <property type="match status" value="1"/>
</dbReference>
<keyword evidence="5" id="KW-1185">Reference proteome</keyword>
<dbReference type="Gene3D" id="3.30.160.20">
    <property type="match status" value="1"/>
</dbReference>
<feature type="region of interest" description="Disordered" evidence="2">
    <location>
        <begin position="67"/>
        <end position="101"/>
    </location>
</feature>